<reference evidence="1" key="1">
    <citation type="journal article" date="2019" name="PLoS Negl. Trop. Dis.">
        <title>Revisiting the worldwide diversity of Leptospira species in the environment.</title>
        <authorList>
            <person name="Vincent A.T."/>
            <person name="Schiettekatte O."/>
            <person name="Bourhy P."/>
            <person name="Veyrier F.J."/>
            <person name="Picardeau M."/>
        </authorList>
    </citation>
    <scope>NUCLEOTIDE SEQUENCE [LARGE SCALE GENOMIC DNA]</scope>
    <source>
        <strain evidence="1">201702422</strain>
    </source>
</reference>
<dbReference type="AlphaFoldDB" id="A0A4Z1AKN2"/>
<name>A0A4Z1AKN2_9LEPT</name>
<organism evidence="1 2">
    <name type="scientific">Leptospira congkakensis</name>
    <dbReference type="NCBI Taxonomy" id="2484932"/>
    <lineage>
        <taxon>Bacteria</taxon>
        <taxon>Pseudomonadati</taxon>
        <taxon>Spirochaetota</taxon>
        <taxon>Spirochaetia</taxon>
        <taxon>Leptospirales</taxon>
        <taxon>Leptospiraceae</taxon>
        <taxon>Leptospira</taxon>
    </lineage>
</organism>
<evidence type="ECO:0000313" key="1">
    <source>
        <dbReference type="EMBL" id="TGL90109.1"/>
    </source>
</evidence>
<evidence type="ECO:0000313" key="2">
    <source>
        <dbReference type="Proteomes" id="UP000298263"/>
    </source>
</evidence>
<sequence length="292" mass="33986">MEIIYPIKIEYDKNIKGASRIFKSMAMSIDSFANYDKYVSNLIFHDLEIEQYLEEIQISSLKSFIRAFFMESKNSKLSSSKIENEQLNQYLTEVHTHAANTLNESKEINSSKTINELAKNIERSAENAGLKNGNLYIPPVANDIIPMLIELNQAINSLDVHDRFYIGNDTQILVDKDRIISKELIRKDMTVRTIENEQSNVYPLKKPDLLGISMWEFQDKKHIINVKIMDEEWLLKVQSGAIPIIAGTRVRARFKYITHLDEKDRPLSNEIYLMKFEEFIPRNGENEELYGR</sequence>
<dbReference type="OrthoDB" id="893065at2"/>
<dbReference type="Proteomes" id="UP000298263">
    <property type="component" value="Unassembled WGS sequence"/>
</dbReference>
<comment type="caution">
    <text evidence="1">The sequence shown here is derived from an EMBL/GenBank/DDBJ whole genome shotgun (WGS) entry which is preliminary data.</text>
</comment>
<dbReference type="EMBL" id="RQGP01000022">
    <property type="protein sequence ID" value="TGL90109.1"/>
    <property type="molecule type" value="Genomic_DNA"/>
</dbReference>
<gene>
    <name evidence="1" type="ORF">EHQ69_09130</name>
</gene>
<accession>A0A4Z1AKN2</accession>
<dbReference type="RefSeq" id="WP_135584415.1">
    <property type="nucleotide sequence ID" value="NZ_RQGO01000005.1"/>
</dbReference>
<protein>
    <submittedName>
        <fullName evidence="1">Uncharacterized protein</fullName>
    </submittedName>
</protein>
<proteinExistence type="predicted"/>
<keyword evidence="2" id="KW-1185">Reference proteome</keyword>